<evidence type="ECO:0000313" key="2">
    <source>
        <dbReference type="Proteomes" id="UP000309997"/>
    </source>
</evidence>
<dbReference type="Proteomes" id="UP000309997">
    <property type="component" value="Unassembled WGS sequence"/>
</dbReference>
<protein>
    <submittedName>
        <fullName evidence="1">Uncharacterized protein</fullName>
    </submittedName>
</protein>
<gene>
    <name evidence="1" type="ORF">D5086_029016</name>
</gene>
<organism evidence="1 2">
    <name type="scientific">Populus alba</name>
    <name type="common">White poplar</name>
    <dbReference type="NCBI Taxonomy" id="43335"/>
    <lineage>
        <taxon>Eukaryota</taxon>
        <taxon>Viridiplantae</taxon>
        <taxon>Streptophyta</taxon>
        <taxon>Embryophyta</taxon>
        <taxon>Tracheophyta</taxon>
        <taxon>Spermatophyta</taxon>
        <taxon>Magnoliopsida</taxon>
        <taxon>eudicotyledons</taxon>
        <taxon>Gunneridae</taxon>
        <taxon>Pentapetalae</taxon>
        <taxon>rosids</taxon>
        <taxon>fabids</taxon>
        <taxon>Malpighiales</taxon>
        <taxon>Salicaceae</taxon>
        <taxon>Saliceae</taxon>
        <taxon>Populus</taxon>
    </lineage>
</organism>
<evidence type="ECO:0000313" key="1">
    <source>
        <dbReference type="EMBL" id="KAL3569126.1"/>
    </source>
</evidence>
<accession>A0ACC4ASH1</accession>
<reference evidence="1 2" key="1">
    <citation type="journal article" date="2024" name="Plant Biotechnol. J.">
        <title>Genome and CRISPR/Cas9 system of a widespread forest tree (Populus alba) in the world.</title>
        <authorList>
            <person name="Liu Y.J."/>
            <person name="Jiang P.F."/>
            <person name="Han X.M."/>
            <person name="Li X.Y."/>
            <person name="Wang H.M."/>
            <person name="Wang Y.J."/>
            <person name="Wang X.X."/>
            <person name="Zeng Q.Y."/>
        </authorList>
    </citation>
    <scope>NUCLEOTIDE SEQUENCE [LARGE SCALE GENOMIC DNA]</scope>
    <source>
        <strain evidence="2">cv. PAL-ZL1</strain>
    </source>
</reference>
<sequence length="385" mass="44130">MAVEYTWHQVALFLGSLGIGLPKSLYGPKSGPYSSYEKLCFELSVTVYQQRMAESTGKQRDSEPKQHEEADEEDYMGDLSQFLPPETTNPSKSSAKKSVNKETPTFQSFNKKSKNISWQEQRRLEREKKQQEEDEQTMARIEAPIPPSNIGFKLLKQMGYTPGSALGKEGSGRAEPVGIQIRRTRVGIGREEPHKEKRKREEIEAERNRMKERDLMEEFGSRQKSQWRSRRVVVNFMKAKAALDQLENKEVVEPKKNEDEEDGEQDEEEEEEITEEDLQELLMKLRDEYQYCPFCGFQTPVCGTNLFSCSSDCLYMHMMSVNPGTQFQWLTCHVASGEQDKGIVLSALHAIGGCPYIKATRRHWLAAFLLSDEANSKEMDMLSHG</sequence>
<comment type="caution">
    <text evidence="1">The sequence shown here is derived from an EMBL/GenBank/DDBJ whole genome shotgun (WGS) entry which is preliminary data.</text>
</comment>
<name>A0ACC4ASH1_POPAL</name>
<dbReference type="EMBL" id="RCHU02000016">
    <property type="protein sequence ID" value="KAL3569126.1"/>
    <property type="molecule type" value="Genomic_DNA"/>
</dbReference>
<keyword evidence="2" id="KW-1185">Reference proteome</keyword>
<proteinExistence type="predicted"/>